<dbReference type="InterPro" id="IPR001633">
    <property type="entry name" value="EAL_dom"/>
</dbReference>
<dbReference type="PANTHER" id="PTHR33121:SF76">
    <property type="entry name" value="SIGNALING PROTEIN"/>
    <property type="match status" value="1"/>
</dbReference>
<dbReference type="Pfam" id="PF00563">
    <property type="entry name" value="EAL"/>
    <property type="match status" value="1"/>
</dbReference>
<evidence type="ECO:0000259" key="1">
    <source>
        <dbReference type="PROSITE" id="PS50883"/>
    </source>
</evidence>
<proteinExistence type="predicted"/>
<organism evidence="2 3">
    <name type="scientific">Lysobacter hankyongensis</name>
    <dbReference type="NCBI Taxonomy" id="1176535"/>
    <lineage>
        <taxon>Bacteria</taxon>
        <taxon>Pseudomonadati</taxon>
        <taxon>Pseudomonadota</taxon>
        <taxon>Gammaproteobacteria</taxon>
        <taxon>Lysobacterales</taxon>
        <taxon>Lysobacteraceae</taxon>
        <taxon>Lysobacter</taxon>
    </lineage>
</organism>
<accession>A0ABP9B0N1</accession>
<reference evidence="3" key="1">
    <citation type="journal article" date="2019" name="Int. J. Syst. Evol. Microbiol.">
        <title>The Global Catalogue of Microorganisms (GCM) 10K type strain sequencing project: providing services to taxonomists for standard genome sequencing and annotation.</title>
        <authorList>
            <consortium name="The Broad Institute Genomics Platform"/>
            <consortium name="The Broad Institute Genome Sequencing Center for Infectious Disease"/>
            <person name="Wu L."/>
            <person name="Ma J."/>
        </authorList>
    </citation>
    <scope>NUCLEOTIDE SEQUENCE [LARGE SCALE GENOMIC DNA]</scope>
    <source>
        <strain evidence="3">JCM 18204</strain>
    </source>
</reference>
<dbReference type="SUPFAM" id="SSF141868">
    <property type="entry name" value="EAL domain-like"/>
    <property type="match status" value="1"/>
</dbReference>
<comment type="caution">
    <text evidence="2">The sequence shown here is derived from an EMBL/GenBank/DDBJ whole genome shotgun (WGS) entry which is preliminary data.</text>
</comment>
<dbReference type="SUPFAM" id="SSF55781">
    <property type="entry name" value="GAF domain-like"/>
    <property type="match status" value="1"/>
</dbReference>
<evidence type="ECO:0000313" key="2">
    <source>
        <dbReference type="EMBL" id="GAA4787614.1"/>
    </source>
</evidence>
<dbReference type="Proteomes" id="UP001499959">
    <property type="component" value="Unassembled WGS sequence"/>
</dbReference>
<protein>
    <recommendedName>
        <fullName evidence="1">EAL domain-containing protein</fullName>
    </recommendedName>
</protein>
<dbReference type="RefSeq" id="WP_345302285.1">
    <property type="nucleotide sequence ID" value="NZ_BAABJE010000002.1"/>
</dbReference>
<dbReference type="Gene3D" id="3.20.20.450">
    <property type="entry name" value="EAL domain"/>
    <property type="match status" value="1"/>
</dbReference>
<keyword evidence="3" id="KW-1185">Reference proteome</keyword>
<dbReference type="SMART" id="SM00052">
    <property type="entry name" value="EAL"/>
    <property type="match status" value="1"/>
</dbReference>
<evidence type="ECO:0000313" key="3">
    <source>
        <dbReference type="Proteomes" id="UP001499959"/>
    </source>
</evidence>
<dbReference type="CDD" id="cd01948">
    <property type="entry name" value="EAL"/>
    <property type="match status" value="1"/>
</dbReference>
<dbReference type="InterPro" id="IPR029016">
    <property type="entry name" value="GAF-like_dom_sf"/>
</dbReference>
<dbReference type="Gene3D" id="3.30.450.40">
    <property type="match status" value="1"/>
</dbReference>
<dbReference type="Pfam" id="PF13185">
    <property type="entry name" value="GAF_2"/>
    <property type="match status" value="1"/>
</dbReference>
<gene>
    <name evidence="2" type="ORF">GCM10023307_10850</name>
</gene>
<dbReference type="EMBL" id="BAABJE010000002">
    <property type="protein sequence ID" value="GAA4787614.1"/>
    <property type="molecule type" value="Genomic_DNA"/>
</dbReference>
<dbReference type="PANTHER" id="PTHR33121">
    <property type="entry name" value="CYCLIC DI-GMP PHOSPHODIESTERASE PDEF"/>
    <property type="match status" value="1"/>
</dbReference>
<dbReference type="SMART" id="SM00065">
    <property type="entry name" value="GAF"/>
    <property type="match status" value="1"/>
</dbReference>
<dbReference type="InterPro" id="IPR050706">
    <property type="entry name" value="Cyclic-di-GMP_PDE-like"/>
</dbReference>
<dbReference type="InterPro" id="IPR035919">
    <property type="entry name" value="EAL_sf"/>
</dbReference>
<dbReference type="PROSITE" id="PS50883">
    <property type="entry name" value="EAL"/>
    <property type="match status" value="1"/>
</dbReference>
<feature type="domain" description="EAL" evidence="1">
    <location>
        <begin position="207"/>
        <end position="448"/>
    </location>
</feature>
<name>A0ABP9B0N1_9GAMM</name>
<sequence length="448" mass="48411">MAKESPREGEMPTSRSGTVVALPAGNSAGLYARIIAAQNEIVLLAHDPNKVVDAVIRRAQELTRSTGAVVEILDGEEFVYWAASGTAHAQTGLRMPSAGSLSGLCLARNQVLRCDDSEEDPRVNRVACRRVGLRSMLVTPLLYEGRPFAVLKVLSPYPGAYRESDIQVMGMMATLVGAVLGHAIEYSDLLSDYRGRIEIDRRIERHRDDLVGGIESLIRGRQLNIVFQPMVSLSDGKMFALEALSRFPEGTPSPDVWFAQAAEVGLGLMLELEAARLALGRLADVPQPYRLSINVSPETIVTGAFEALLSAHDMARVIVEITEHTTVPDYDRLRTSLRGMQSRGVLVAIDDTGAGFASLRHILQLAPDIIKLDISLTRGIDIDARRQTMVAAIQTFASGTNATIVVEGVENENELATLIGLGIEYGQGYYLGRPGPLDAVLGGEGVAR</sequence>
<dbReference type="InterPro" id="IPR003018">
    <property type="entry name" value="GAF"/>
</dbReference>